<dbReference type="GO" id="GO:0008270">
    <property type="term" value="F:zinc ion binding"/>
    <property type="evidence" value="ECO:0007669"/>
    <property type="project" value="UniProtKB-KW"/>
</dbReference>
<evidence type="ECO:0000256" key="6">
    <source>
        <dbReference type="SAM" id="MobiDB-lite"/>
    </source>
</evidence>
<protein>
    <recommendedName>
        <fullName evidence="11">Protein neuralized</fullName>
    </recommendedName>
</protein>
<sequence length="585" mass="63860">MGSQHSQHAQNSGSRGGGPSMSNLPPLLFNAIHGENINITDNGTVARRVSSFCKAIVFSDRPVKIHEKVCLKFLEVSTNWSGVLRFGFTNNDPSTLRSSLPRYACPDLTAKSGFWAKAFSDVHVKKDAILYYYVNQAGDVHFGINGEDKGVFFSGVDTRGFLWALIDIYGNTTALEFVDIRAHLNNSRRSITDTNSSVANDVNTTLVPSVNAMNIGGSSSFMEKFPEIHYYPSTVRGSLLFHRTKGQHAEIGVYRCMAWRRTNEYSNGYVFTATPIQPGEGVVIQVLQSDLEFASSMAFGLTACDPDTIQSVVLPDDSHFLLDRPEYWVVKKDAANSPAAGDELCFTVTHSGEVLMSKNGHAATTLMHVDNSIPLWAFFDLYGTTTKIFLLGKVPAPAPPRPAETRMVPQRTNLIASSSSVTSVPHSVLEPTPANYLPAGLRPIPRSQSSTLPGGALSNLSTFTSNPSYESSFHSPTPSAPAPSMDRLVPNGNFNTNASPAGNAGAREVQGVASPPYSTPSRELHNNWSVECVICCERPVDSVFYSCGHMCMCYQCATDYWKTKDKGWCPICRATITDVIRTYKS</sequence>
<dbReference type="AlphaFoldDB" id="A0A8J2PCE8"/>
<evidence type="ECO:0000256" key="5">
    <source>
        <dbReference type="PROSITE-ProRule" id="PRU00175"/>
    </source>
</evidence>
<reference evidence="9" key="1">
    <citation type="submission" date="2021-06" db="EMBL/GenBank/DDBJ databases">
        <authorList>
            <person name="Hodson N. C."/>
            <person name="Mongue J. A."/>
            <person name="Jaron S. K."/>
        </authorList>
    </citation>
    <scope>NUCLEOTIDE SEQUENCE</scope>
</reference>
<dbReference type="SMART" id="SM00588">
    <property type="entry name" value="NEUZ"/>
    <property type="match status" value="2"/>
</dbReference>
<dbReference type="InterPro" id="IPR006573">
    <property type="entry name" value="NHR_dom"/>
</dbReference>
<keyword evidence="10" id="KW-1185">Reference proteome</keyword>
<dbReference type="Pfam" id="PF07177">
    <property type="entry name" value="Neuralized"/>
    <property type="match status" value="2"/>
</dbReference>
<feature type="region of interest" description="Disordered" evidence="6">
    <location>
        <begin position="495"/>
        <end position="520"/>
    </location>
</feature>
<organism evidence="9 10">
    <name type="scientific">Allacma fusca</name>
    <dbReference type="NCBI Taxonomy" id="39272"/>
    <lineage>
        <taxon>Eukaryota</taxon>
        <taxon>Metazoa</taxon>
        <taxon>Ecdysozoa</taxon>
        <taxon>Arthropoda</taxon>
        <taxon>Hexapoda</taxon>
        <taxon>Collembola</taxon>
        <taxon>Symphypleona</taxon>
        <taxon>Sminthuridae</taxon>
        <taxon>Allacma</taxon>
    </lineage>
</organism>
<feature type="region of interest" description="Disordered" evidence="6">
    <location>
        <begin position="1"/>
        <end position="20"/>
    </location>
</feature>
<dbReference type="PANTHER" id="PTHR12429:SF6">
    <property type="entry name" value="PROTEIN NEURALIZED"/>
    <property type="match status" value="1"/>
</dbReference>
<name>A0A8J2PCE8_9HEXA</name>
<dbReference type="PANTHER" id="PTHR12429">
    <property type="entry name" value="NEURALIZED"/>
    <property type="match status" value="1"/>
</dbReference>
<comment type="caution">
    <text evidence="9">The sequence shown here is derived from an EMBL/GenBank/DDBJ whole genome shotgun (WGS) entry which is preliminary data.</text>
</comment>
<evidence type="ECO:0000256" key="4">
    <source>
        <dbReference type="ARBA" id="ARBA00022833"/>
    </source>
</evidence>
<evidence type="ECO:0000313" key="10">
    <source>
        <dbReference type="Proteomes" id="UP000708208"/>
    </source>
</evidence>
<dbReference type="PROSITE" id="PS50089">
    <property type="entry name" value="ZF_RING_2"/>
    <property type="match status" value="1"/>
</dbReference>
<dbReference type="InterPro" id="IPR001841">
    <property type="entry name" value="Znf_RING"/>
</dbReference>
<dbReference type="CDD" id="cd16647">
    <property type="entry name" value="mRING-HC-C3HC5_NEU1"/>
    <property type="match status" value="1"/>
</dbReference>
<proteinExistence type="predicted"/>
<gene>
    <name evidence="9" type="ORF">AFUS01_LOCUS22097</name>
</gene>
<keyword evidence="2" id="KW-0677">Repeat</keyword>
<keyword evidence="1" id="KW-0479">Metal-binding</keyword>
<keyword evidence="3 5" id="KW-0863">Zinc-finger</keyword>
<evidence type="ECO:0000256" key="3">
    <source>
        <dbReference type="ARBA" id="ARBA00022771"/>
    </source>
</evidence>
<dbReference type="GO" id="GO:0061630">
    <property type="term" value="F:ubiquitin protein ligase activity"/>
    <property type="evidence" value="ECO:0007669"/>
    <property type="project" value="TreeGrafter"/>
</dbReference>
<feature type="compositionally biased region" description="Polar residues" evidence="6">
    <location>
        <begin position="1"/>
        <end position="13"/>
    </location>
</feature>
<evidence type="ECO:0000259" key="7">
    <source>
        <dbReference type="PROSITE" id="PS50089"/>
    </source>
</evidence>
<feature type="domain" description="NHR" evidence="8">
    <location>
        <begin position="26"/>
        <end position="180"/>
    </location>
</feature>
<feature type="domain" description="RING-type" evidence="7">
    <location>
        <begin position="532"/>
        <end position="573"/>
    </location>
</feature>
<dbReference type="Pfam" id="PF13920">
    <property type="entry name" value="zf-C3HC4_3"/>
    <property type="match status" value="1"/>
</dbReference>
<dbReference type="OrthoDB" id="6078042at2759"/>
<evidence type="ECO:0000259" key="8">
    <source>
        <dbReference type="PROSITE" id="PS51065"/>
    </source>
</evidence>
<dbReference type="Proteomes" id="UP000708208">
    <property type="component" value="Unassembled WGS sequence"/>
</dbReference>
<feature type="domain" description="NHR" evidence="8">
    <location>
        <begin position="238"/>
        <end position="393"/>
    </location>
</feature>
<dbReference type="InterPro" id="IPR037962">
    <property type="entry name" value="Neuralized"/>
</dbReference>
<accession>A0A8J2PCE8</accession>
<keyword evidence="4" id="KW-0862">Zinc</keyword>
<evidence type="ECO:0000256" key="1">
    <source>
        <dbReference type="ARBA" id="ARBA00022723"/>
    </source>
</evidence>
<evidence type="ECO:0000256" key="2">
    <source>
        <dbReference type="ARBA" id="ARBA00022737"/>
    </source>
</evidence>
<evidence type="ECO:0008006" key="11">
    <source>
        <dbReference type="Google" id="ProtNLM"/>
    </source>
</evidence>
<dbReference type="EMBL" id="CAJVCH010253254">
    <property type="protein sequence ID" value="CAG7733667.1"/>
    <property type="molecule type" value="Genomic_DNA"/>
</dbReference>
<dbReference type="PROSITE" id="PS51065">
    <property type="entry name" value="NHR"/>
    <property type="match status" value="2"/>
</dbReference>
<dbReference type="FunFam" id="2.60.120.920:FF:000005">
    <property type="entry name" value="Putative E3 ubiquitin-protein ligase NEURL1B"/>
    <property type="match status" value="2"/>
</dbReference>
<evidence type="ECO:0000313" key="9">
    <source>
        <dbReference type="EMBL" id="CAG7733667.1"/>
    </source>
</evidence>
<dbReference type="SMART" id="SM00184">
    <property type="entry name" value="RING"/>
    <property type="match status" value="1"/>
</dbReference>